<dbReference type="AlphaFoldDB" id="A0A1V6RXX0"/>
<dbReference type="Proteomes" id="UP000191518">
    <property type="component" value="Unassembled WGS sequence"/>
</dbReference>
<proteinExistence type="predicted"/>
<keyword evidence="3" id="KW-1185">Reference proteome</keyword>
<dbReference type="EMBL" id="MDYP01000019">
    <property type="protein sequence ID" value="OQE06263.1"/>
    <property type="molecule type" value="Genomic_DNA"/>
</dbReference>
<evidence type="ECO:0000256" key="1">
    <source>
        <dbReference type="SAM" id="Coils"/>
    </source>
</evidence>
<reference evidence="3" key="1">
    <citation type="journal article" date="2017" name="Nat. Microbiol.">
        <title>Global analysis of biosynthetic gene clusters reveals vast potential of secondary metabolite production in Penicillium species.</title>
        <authorList>
            <person name="Nielsen J.C."/>
            <person name="Grijseels S."/>
            <person name="Prigent S."/>
            <person name="Ji B."/>
            <person name="Dainat J."/>
            <person name="Nielsen K.F."/>
            <person name="Frisvad J.C."/>
            <person name="Workman M."/>
            <person name="Nielsen J."/>
        </authorList>
    </citation>
    <scope>NUCLEOTIDE SEQUENCE [LARGE SCALE GENOMIC DNA]</scope>
    <source>
        <strain evidence="3">IBT 29486</strain>
    </source>
</reference>
<evidence type="ECO:0000313" key="2">
    <source>
        <dbReference type="EMBL" id="OQE06263.1"/>
    </source>
</evidence>
<name>A0A1V6RXX0_9EURO</name>
<comment type="caution">
    <text evidence="2">The sequence shown here is derived from an EMBL/GenBank/DDBJ whole genome shotgun (WGS) entry which is preliminary data.</text>
</comment>
<organism evidence="2 3">
    <name type="scientific">Penicillium vulpinum</name>
    <dbReference type="NCBI Taxonomy" id="29845"/>
    <lineage>
        <taxon>Eukaryota</taxon>
        <taxon>Fungi</taxon>
        <taxon>Dikarya</taxon>
        <taxon>Ascomycota</taxon>
        <taxon>Pezizomycotina</taxon>
        <taxon>Eurotiomycetes</taxon>
        <taxon>Eurotiomycetidae</taxon>
        <taxon>Eurotiales</taxon>
        <taxon>Aspergillaceae</taxon>
        <taxon>Penicillium</taxon>
    </lineage>
</organism>
<keyword evidence="1" id="KW-0175">Coiled coil</keyword>
<gene>
    <name evidence="2" type="ORF">PENVUL_c019G01827</name>
</gene>
<dbReference type="STRING" id="29845.A0A1V6RXX0"/>
<sequence length="290" mass="34142">MIKKQNGEIPWWVEDEEDSVEPALTYEEQQKCIEELKRALEIRRAENNAIRNDHQFLDGYWDGWPELRLGKWESELKLRTWDCWTWGLHYCIDSRRSKCEALSKEQKKDVIESLKGWVVQEDFDNTVSRLPPNIRYSILGSFASMIIFKDCLRLFWSNPFWYLDLDGEFSNGEGVEAPLGARLNALYKEFEKAETRLVHHWRAQTVRLANVRYLSHITICDTGFGLANEALQKSKAFQFAAARLKDKTFRCLLKDEDEDELKESLGHVYLRMSEFAKNIAPSQPLLKWRL</sequence>
<feature type="coiled-coil region" evidence="1">
    <location>
        <begin position="26"/>
        <end position="53"/>
    </location>
</feature>
<accession>A0A1V6RXX0</accession>
<evidence type="ECO:0000313" key="3">
    <source>
        <dbReference type="Proteomes" id="UP000191518"/>
    </source>
</evidence>
<protein>
    <submittedName>
        <fullName evidence="2">Uncharacterized protein</fullName>
    </submittedName>
</protein>